<evidence type="ECO:0000256" key="7">
    <source>
        <dbReference type="ARBA" id="ARBA00031961"/>
    </source>
</evidence>
<comment type="subcellular location">
    <subcellularLocation>
        <location evidence="1">Nucleus</location>
    </subcellularLocation>
</comment>
<dbReference type="WBParaSite" id="MBELARI_LOCUS1407">
    <property type="protein sequence ID" value="MBELARI_LOCUS1407"/>
    <property type="gene ID" value="MBELARI_LOCUS1407"/>
</dbReference>
<keyword evidence="4" id="KW-0805">Transcription regulation</keyword>
<evidence type="ECO:0000256" key="3">
    <source>
        <dbReference type="ARBA" id="ARBA00019696"/>
    </source>
</evidence>
<evidence type="ECO:0000313" key="8">
    <source>
        <dbReference type="Proteomes" id="UP000887575"/>
    </source>
</evidence>
<organism evidence="8 9">
    <name type="scientific">Mesorhabditis belari</name>
    <dbReference type="NCBI Taxonomy" id="2138241"/>
    <lineage>
        <taxon>Eukaryota</taxon>
        <taxon>Metazoa</taxon>
        <taxon>Ecdysozoa</taxon>
        <taxon>Nematoda</taxon>
        <taxon>Chromadorea</taxon>
        <taxon>Rhabditida</taxon>
        <taxon>Rhabditina</taxon>
        <taxon>Rhabditomorpha</taxon>
        <taxon>Rhabditoidea</taxon>
        <taxon>Rhabditidae</taxon>
        <taxon>Mesorhabditinae</taxon>
        <taxon>Mesorhabditis</taxon>
    </lineage>
</organism>
<evidence type="ECO:0000256" key="4">
    <source>
        <dbReference type="ARBA" id="ARBA00023015"/>
    </source>
</evidence>
<proteinExistence type="inferred from homology"/>
<dbReference type="GO" id="GO:0010628">
    <property type="term" value="P:positive regulation of gene expression"/>
    <property type="evidence" value="ECO:0007669"/>
    <property type="project" value="TreeGrafter"/>
</dbReference>
<comment type="similarity">
    <text evidence="2">Belongs to the Mediator complex subunit 23 family.</text>
</comment>
<name>A0AAF3EJ69_9BILA</name>
<reference evidence="9" key="1">
    <citation type="submission" date="2024-02" db="UniProtKB">
        <authorList>
            <consortium name="WormBaseParasite"/>
        </authorList>
    </citation>
    <scope>IDENTIFICATION</scope>
</reference>
<dbReference type="PANTHER" id="PTHR12691:SF10">
    <property type="entry name" value="MEDIATOR OF RNA POLYMERASE II TRANSCRIPTION SUBUNIT 23"/>
    <property type="match status" value="1"/>
</dbReference>
<keyword evidence="5" id="KW-0804">Transcription</keyword>
<evidence type="ECO:0000256" key="1">
    <source>
        <dbReference type="ARBA" id="ARBA00004123"/>
    </source>
</evidence>
<dbReference type="GO" id="GO:0006357">
    <property type="term" value="P:regulation of transcription by RNA polymerase II"/>
    <property type="evidence" value="ECO:0007669"/>
    <property type="project" value="TreeGrafter"/>
</dbReference>
<dbReference type="PANTHER" id="PTHR12691">
    <property type="entry name" value="MEDIATOR OF RNA POLYMERASE II TRANSCRIPTION SUBUNIT 23"/>
    <property type="match status" value="1"/>
</dbReference>
<accession>A0AAF3EJ69</accession>
<dbReference type="GO" id="GO:0016592">
    <property type="term" value="C:mediator complex"/>
    <property type="evidence" value="ECO:0007669"/>
    <property type="project" value="TreeGrafter"/>
</dbReference>
<dbReference type="Pfam" id="PF11573">
    <property type="entry name" value="Med23"/>
    <property type="match status" value="1"/>
</dbReference>
<evidence type="ECO:0000256" key="6">
    <source>
        <dbReference type="ARBA" id="ARBA00023242"/>
    </source>
</evidence>
<evidence type="ECO:0000256" key="5">
    <source>
        <dbReference type="ARBA" id="ARBA00023163"/>
    </source>
</evidence>
<sequence length="1447" mass="166369">MANRLKSDIYQQREKAQDSIREPMNRIRALIAHHFGHSDLKMLFWDLSSDRPENDEYLINTVCEILGKMAKEEKYSAVNEMIQIVQQEKSARKMETEMLIDKIFKTACQRGDISPNMCLEGLALTADFTLKTKLDGEKFRYIKENLRRIDYKGVRSLFSRIVKSFSKLPMVLSAAQRKSMLPIEELMLYIMDRKSNLIPSLFVVTELQKDATKVFMFPRLASAATYFENSYRPVAELTQITGRSFLFPLPGHPMFSVSATAWKINGNDNHIALRAVLPYRIELSEPQSYTIYAIRKQPRGNKDYLMQCLRPQTSRTDLTAIIAYLVLETLAEVETLPPDAEIPRYQWENICSIFITEFFNQQISIPKFLTILTEAIRKSGYRKGRDELIWLLLQLVGILPTYKTWIDEIKTWIDEFRELHEACYGAVKENILASSDHPSKMVRFLAPACLWIYLEGREGFTPPQHETLLEQMTYIKRHGESDALKDDAMLAVCANASRGEKEPGPYQNVHRELQQKVDTVNQQQSHPETLFALSYGRLAVNKLEPCTIEFLDSLTIRAKSLMFTEYVRMLTSGVPDRLPSPALLETIAMLCQIIDFERAPSYFYIKILPQLLSTAFQTPQVQQSQPPMDPQTARDLTNICCELLSYRLNQMPITCQIRYNLTITCLTVLRNAPMTQIPPMTNALYFAVEHLMLRTMWWIPWPEAIIYCSNLMKQRGHIWKVFCASKSYTTPATGDKVPPVSPEVVRMFAVNWFRMLKICGIASTSGEVHPEVVEHLLIAYPMPKSQILSFHPLINEINTSIDLQRFDDYNKDLHNLNSAVNQDCMTIRGLDLDTIVQYFRNKHNPQTTSPPQATLLCVAFTALHTNEPVNRLPSFYMILSEMSTIELVNCSNALADYLIYQLQEAPDERKQDYLTNTVRALESMIWNYHFITLDRLLLSLAVHPPTDEASKWGIYIICHLLSRSQFQERVRYYTHNMPPSHQPCGADYAQKLAEFHKRFPELTYVEMLQSAQATFQGMSMQIPEVIPEHHFPIYYGSVIDRILPIADFIVSRTIELNRQLADEVFASLLNYLAPLYKFHPYPITFVYNTLFCLHEIVPPPRAKDLVTAIFREHEPHQPFTASFTQSNHQNAPLQAIVLELAQRFADATEFVLRPPDFVAKDWRFAELSPGVHALSLACIELMASPHLPDKWIQAMISVLCTMKLKRPHQILNALSLILNSLPPIYGQRLANEVLALFDDGHLEDLSPQQVGFSYFEEDCLFIKCTRATAVVALSHAYWFQSNLVTFLKMLSLLEKELFENGRVGKMYERELILMLRLLVPTLQRCHAHCPKECLNTISFIYRLVGEVSANVKAQFEYEDTICDLFYHFKYLYVGDFVKTEAGFEETFTKMHPAMREKLKYIVKTTNEDEENIDEKDTLSASMGRGLVPKISVDVTNQQGGSSGLGSM</sequence>
<keyword evidence="8" id="KW-1185">Reference proteome</keyword>
<keyword evidence="6" id="KW-0539">Nucleus</keyword>
<protein>
    <recommendedName>
        <fullName evidence="3">Mediator of RNA polymerase II transcription subunit 23</fullName>
    </recommendedName>
    <alternativeName>
        <fullName evidence="7">Mediator complex subunit 23</fullName>
    </alternativeName>
</protein>
<dbReference type="InterPro" id="IPR021629">
    <property type="entry name" value="Mediator_Med23"/>
</dbReference>
<evidence type="ECO:0000256" key="2">
    <source>
        <dbReference type="ARBA" id="ARBA00010222"/>
    </source>
</evidence>
<evidence type="ECO:0000313" key="9">
    <source>
        <dbReference type="WBParaSite" id="MBELARI_LOCUS1407"/>
    </source>
</evidence>
<dbReference type="GO" id="GO:0005667">
    <property type="term" value="C:transcription regulator complex"/>
    <property type="evidence" value="ECO:0007669"/>
    <property type="project" value="TreeGrafter"/>
</dbReference>
<dbReference type="Proteomes" id="UP000887575">
    <property type="component" value="Unassembled WGS sequence"/>
</dbReference>